<keyword evidence="2" id="KW-1185">Reference proteome</keyword>
<reference evidence="1" key="2">
    <citation type="submission" date="2021-12" db="EMBL/GenBank/DDBJ databases">
        <title>Resequencing data analysis of finger millet.</title>
        <authorList>
            <person name="Hatakeyama M."/>
            <person name="Aluri S."/>
            <person name="Balachadran M.T."/>
            <person name="Sivarajan S.R."/>
            <person name="Poveda L."/>
            <person name="Shimizu-Inatsugi R."/>
            <person name="Schlapbach R."/>
            <person name="Sreeman S.M."/>
            <person name="Shimizu K.K."/>
        </authorList>
    </citation>
    <scope>NUCLEOTIDE SEQUENCE</scope>
</reference>
<evidence type="ECO:0000313" key="2">
    <source>
        <dbReference type="Proteomes" id="UP001054889"/>
    </source>
</evidence>
<accession>A0AAV5DED4</accession>
<proteinExistence type="predicted"/>
<dbReference type="Proteomes" id="UP001054889">
    <property type="component" value="Unassembled WGS sequence"/>
</dbReference>
<sequence length="145" mass="16759">MPVHGRMSSIRMQLRYYRLQLPVASTAKYEALTELVLSVAFFDEADEEPGGGRTLGDFVSSCCSRLRKLGIHYPEGLRQLVLRTGSLEELELNFVCDMQTLDVTAPSLRVLKLSFFRIMWPESRRHGWRRLKRIGYSMSNLIYII</sequence>
<name>A0AAV5DED4_ELECO</name>
<evidence type="ECO:0000313" key="1">
    <source>
        <dbReference type="EMBL" id="GJN08617.1"/>
    </source>
</evidence>
<gene>
    <name evidence="1" type="primary">ga26557</name>
    <name evidence="1" type="ORF">PR202_ga26557</name>
</gene>
<organism evidence="1 2">
    <name type="scientific">Eleusine coracana subsp. coracana</name>
    <dbReference type="NCBI Taxonomy" id="191504"/>
    <lineage>
        <taxon>Eukaryota</taxon>
        <taxon>Viridiplantae</taxon>
        <taxon>Streptophyta</taxon>
        <taxon>Embryophyta</taxon>
        <taxon>Tracheophyta</taxon>
        <taxon>Spermatophyta</taxon>
        <taxon>Magnoliopsida</taxon>
        <taxon>Liliopsida</taxon>
        <taxon>Poales</taxon>
        <taxon>Poaceae</taxon>
        <taxon>PACMAD clade</taxon>
        <taxon>Chloridoideae</taxon>
        <taxon>Cynodonteae</taxon>
        <taxon>Eleusininae</taxon>
        <taxon>Eleusine</taxon>
    </lineage>
</organism>
<dbReference type="AlphaFoldDB" id="A0AAV5DED4"/>
<dbReference type="EMBL" id="BQKI01000015">
    <property type="protein sequence ID" value="GJN08617.1"/>
    <property type="molecule type" value="Genomic_DNA"/>
</dbReference>
<reference evidence="1" key="1">
    <citation type="journal article" date="2018" name="DNA Res.">
        <title>Multiple hybrid de novo genome assembly of finger millet, an orphan allotetraploid crop.</title>
        <authorList>
            <person name="Hatakeyama M."/>
            <person name="Aluri S."/>
            <person name="Balachadran M.T."/>
            <person name="Sivarajan S.R."/>
            <person name="Patrignani A."/>
            <person name="Gruter S."/>
            <person name="Poveda L."/>
            <person name="Shimizu-Inatsugi R."/>
            <person name="Baeten J."/>
            <person name="Francoijs K.J."/>
            <person name="Nataraja K.N."/>
            <person name="Reddy Y.A.N."/>
            <person name="Phadnis S."/>
            <person name="Ravikumar R.L."/>
            <person name="Schlapbach R."/>
            <person name="Sreeman S.M."/>
            <person name="Shimizu K.K."/>
        </authorList>
    </citation>
    <scope>NUCLEOTIDE SEQUENCE</scope>
</reference>
<protein>
    <submittedName>
        <fullName evidence="1">Uncharacterized protein</fullName>
    </submittedName>
</protein>
<comment type="caution">
    <text evidence="1">The sequence shown here is derived from an EMBL/GenBank/DDBJ whole genome shotgun (WGS) entry which is preliminary data.</text>
</comment>